<organism evidence="1">
    <name type="scientific">Pseudomonas phage RVTF4</name>
    <dbReference type="NCBI Taxonomy" id="3236931"/>
    <lineage>
        <taxon>Viruses</taxon>
    </lineage>
</organism>
<evidence type="ECO:0000313" key="1">
    <source>
        <dbReference type="EMBL" id="XDJ14588.1"/>
    </source>
</evidence>
<reference evidence="1" key="1">
    <citation type="submission" date="2024-07" db="EMBL/GenBank/DDBJ databases">
        <authorList>
            <person name="Bringhurst R.M."/>
            <person name="Homer T.E."/>
        </authorList>
    </citation>
    <scope>NUCLEOTIDE SEQUENCE</scope>
</reference>
<accession>A0AB39CCE1</accession>
<sequence>MISNLFSLAIRGIAAAKVEPEMVLTAARDIFITIIDRDGTSHDILYANEGDQIKVESGDPRDSDSFICTNVDNHDEIGSVSCNDLEDTLKEYT</sequence>
<name>A0AB39CCE1_9VIRU</name>
<dbReference type="EMBL" id="PQ015378">
    <property type="protein sequence ID" value="XDJ14588.1"/>
    <property type="molecule type" value="Genomic_DNA"/>
</dbReference>
<proteinExistence type="predicted"/>
<protein>
    <submittedName>
        <fullName evidence="1">Uncharacterized protein</fullName>
    </submittedName>
</protein>